<dbReference type="InterPro" id="IPR013538">
    <property type="entry name" value="ASHA1/2-like_C"/>
</dbReference>
<keyword evidence="4" id="KW-1185">Reference proteome</keyword>
<reference evidence="3 4" key="1">
    <citation type="submission" date="2016-11" db="EMBL/GenBank/DDBJ databases">
        <authorList>
            <person name="Jaros S."/>
            <person name="Januszkiewicz K."/>
            <person name="Wedrychowicz H."/>
        </authorList>
    </citation>
    <scope>NUCLEOTIDE SEQUENCE [LARGE SCALE GENOMIC DNA]</scope>
    <source>
        <strain evidence="3 4">DSM 46144</strain>
    </source>
</reference>
<dbReference type="RefSeq" id="WP_073260801.1">
    <property type="nucleotide sequence ID" value="NZ_FRCS01000009.1"/>
</dbReference>
<evidence type="ECO:0000313" key="3">
    <source>
        <dbReference type="EMBL" id="SHN43487.1"/>
    </source>
</evidence>
<evidence type="ECO:0000259" key="2">
    <source>
        <dbReference type="Pfam" id="PF08327"/>
    </source>
</evidence>
<sequence length="268" mass="29091">MERLTHVDGRHVLRIERRLAHPPARVWRALITPAELSRWFPADVSGGFEPGGKLTFTFREEEAPPSDGQVVAFEPERVFAFTWEEDVLRWELAPDGEGSLLTLVHTFDDGPGAASFATGWVACIDVLDASLDGRPTAEPSAGWTAATHDHYLDAFGLREGVTETTPGGGWRVRFVRQLTKPVGTVWERLSAPDGLDPAGDRQEQAPTSLRYRWAGEPGATLGWELSPGPGGARAVLTVAGSAASPRSAEQAYRACRDRLDALAADLRA</sequence>
<gene>
    <name evidence="3" type="ORF">SAMN05443668_109193</name>
</gene>
<dbReference type="CDD" id="cd08899">
    <property type="entry name" value="SRPBCC_CalC_Aha1-like_6"/>
    <property type="match status" value="1"/>
</dbReference>
<feature type="domain" description="Activator of Hsp90 ATPase homologue 1/2-like C-terminal" evidence="2">
    <location>
        <begin position="21"/>
        <end position="131"/>
    </location>
</feature>
<dbReference type="EMBL" id="FRCS01000009">
    <property type="protein sequence ID" value="SHN43487.1"/>
    <property type="molecule type" value="Genomic_DNA"/>
</dbReference>
<evidence type="ECO:0000313" key="4">
    <source>
        <dbReference type="Proteomes" id="UP000184440"/>
    </source>
</evidence>
<dbReference type="InterPro" id="IPR023393">
    <property type="entry name" value="START-like_dom_sf"/>
</dbReference>
<dbReference type="Proteomes" id="UP000184440">
    <property type="component" value="Unassembled WGS sequence"/>
</dbReference>
<dbReference type="Gene3D" id="3.30.530.20">
    <property type="match status" value="1"/>
</dbReference>
<accession>A0A1M7RB16</accession>
<dbReference type="AlphaFoldDB" id="A0A1M7RB16"/>
<dbReference type="Pfam" id="PF08327">
    <property type="entry name" value="AHSA1"/>
    <property type="match status" value="1"/>
</dbReference>
<organism evidence="3 4">
    <name type="scientific">Cryptosporangium aurantiacum</name>
    <dbReference type="NCBI Taxonomy" id="134849"/>
    <lineage>
        <taxon>Bacteria</taxon>
        <taxon>Bacillati</taxon>
        <taxon>Actinomycetota</taxon>
        <taxon>Actinomycetes</taxon>
        <taxon>Cryptosporangiales</taxon>
        <taxon>Cryptosporangiaceae</taxon>
        <taxon>Cryptosporangium</taxon>
    </lineage>
</organism>
<dbReference type="STRING" id="134849.SAMN05443668_109193"/>
<dbReference type="SUPFAM" id="SSF55961">
    <property type="entry name" value="Bet v1-like"/>
    <property type="match status" value="2"/>
</dbReference>
<proteinExistence type="inferred from homology"/>
<evidence type="ECO:0000256" key="1">
    <source>
        <dbReference type="ARBA" id="ARBA00006817"/>
    </source>
</evidence>
<comment type="similarity">
    <text evidence="1">Belongs to the AHA1 family.</text>
</comment>
<protein>
    <submittedName>
        <fullName evidence="3">Uncharacterized conserved protein YndB, AHSA1/START domain</fullName>
    </submittedName>
</protein>
<name>A0A1M7RB16_9ACTN</name>